<comment type="caution">
    <text evidence="11">The sequence shown here is derived from an EMBL/GenBank/DDBJ whole genome shotgun (WGS) entry which is preliminary data.</text>
</comment>
<dbReference type="EC" id="6.2.1.16" evidence="2 7"/>
<evidence type="ECO:0000256" key="3">
    <source>
        <dbReference type="ARBA" id="ARBA00015326"/>
    </source>
</evidence>
<organism evidence="11 12">
    <name type="scientific">Brachionus calyciflorus</name>
    <dbReference type="NCBI Taxonomy" id="104777"/>
    <lineage>
        <taxon>Eukaryota</taxon>
        <taxon>Metazoa</taxon>
        <taxon>Spiralia</taxon>
        <taxon>Gnathifera</taxon>
        <taxon>Rotifera</taxon>
        <taxon>Eurotatoria</taxon>
        <taxon>Monogononta</taxon>
        <taxon>Pseudotrocha</taxon>
        <taxon>Ploima</taxon>
        <taxon>Brachionidae</taxon>
        <taxon>Brachionus</taxon>
    </lineage>
</organism>
<keyword evidence="4 7" id="KW-0436">Ligase</keyword>
<feature type="region of interest" description="Disordered" evidence="8">
    <location>
        <begin position="1"/>
        <end position="25"/>
    </location>
</feature>
<dbReference type="Proteomes" id="UP000663879">
    <property type="component" value="Unassembled WGS sequence"/>
</dbReference>
<dbReference type="NCBIfam" id="TIGR01217">
    <property type="entry name" value="ac_ac_CoA_syn"/>
    <property type="match status" value="1"/>
</dbReference>
<dbReference type="PROSITE" id="PS00455">
    <property type="entry name" value="AMP_BINDING"/>
    <property type="match status" value="1"/>
</dbReference>
<comment type="subcellular location">
    <subcellularLocation>
        <location evidence="7">Cytoplasm</location>
        <location evidence="7">Cytosol</location>
    </subcellularLocation>
</comment>
<dbReference type="InterPro" id="IPR020845">
    <property type="entry name" value="AMP-binding_CS"/>
</dbReference>
<evidence type="ECO:0000259" key="9">
    <source>
        <dbReference type="Pfam" id="PF00501"/>
    </source>
</evidence>
<keyword evidence="7" id="KW-0443">Lipid metabolism</keyword>
<evidence type="ECO:0000256" key="5">
    <source>
        <dbReference type="ARBA" id="ARBA00022741"/>
    </source>
</evidence>
<name>A0A813M0B6_9BILA</name>
<dbReference type="NCBIfam" id="NF002937">
    <property type="entry name" value="PRK03584.1"/>
    <property type="match status" value="1"/>
</dbReference>
<evidence type="ECO:0000256" key="4">
    <source>
        <dbReference type="ARBA" id="ARBA00022598"/>
    </source>
</evidence>
<dbReference type="SUPFAM" id="SSF56801">
    <property type="entry name" value="Acetyl-CoA synthetase-like"/>
    <property type="match status" value="1"/>
</dbReference>
<feature type="domain" description="Acetyl-coenzyme A synthetase N-terminal" evidence="10">
    <location>
        <begin position="87"/>
        <end position="146"/>
    </location>
</feature>
<keyword evidence="7" id="KW-0276">Fatty acid metabolism</keyword>
<sequence length="716" mass="81361">MGTTTDLNTDSLNDSNNNLNISSSSSVKRKLENGITDHEHFENDDEISLLNNKLLWDPIKSTLSKNTKLLEFQTLIENKYETKFDSYNDLYNWSIENYTIFWQEFWHFSKIIYSDNYHKVLDKPDGPVDNFPFKWFEGALLNYAENLLQHDDDKIAVYSYGEAFDRIKSITHKELRQKVKLIQDSLRNFGIKKDDIVVGYLPNCIEALVVKLAVVSLGAVWSCASPDFGSSSVLERFKQIRPKLIFSVTAVDYNGKKHDHIGKLNEVLNGLEAVQKCVLIPFCKDSLDDYSNVKNSISLEEFINQFRAESNEKSELVFEQVPFNHPLVILFSSGTTGIPKCIVHSHGGSLIQHLKEHLLHGNMSRNDVIFYYTTTGWMMYNWLISSLAVGATLVIYDGSPFLPHLNVLWDLVDRLGITMFGTSAKWISVIEDKKCIPKETHNLSTLKCIYSTGSPLKPSSFDYVYSSIKSDLVLGSITGGSDIISLFCGHNFNLPVYRGEIQCRQLGMAVECWNDEGKPVYDECGELVCTRPFPSMPIYFSNDENYKKYKASYFEKFPGVWAHGDFVMISSRTGGVFMLGRSDGTLNPNGVRFGSADIYNTIENIEEIDDSLCVGQKNPENTTEERVVLFIKVKSNFEFNQSLIDKIKSKIRTSLSARHVPNIILPISEIPYTLNGKKVEVPVRKIIEGHDIKPSSSLVNPKCLDFFKNMEALKKW</sequence>
<dbReference type="CDD" id="cd05943">
    <property type="entry name" value="AACS"/>
    <property type="match status" value="1"/>
</dbReference>
<comment type="catalytic activity">
    <reaction evidence="7">
        <text>acetoacetate + ATP + CoA = acetoacetyl-CoA + AMP + diphosphate</text>
        <dbReference type="Rhea" id="RHEA:16117"/>
        <dbReference type="ChEBI" id="CHEBI:13705"/>
        <dbReference type="ChEBI" id="CHEBI:30616"/>
        <dbReference type="ChEBI" id="CHEBI:33019"/>
        <dbReference type="ChEBI" id="CHEBI:57286"/>
        <dbReference type="ChEBI" id="CHEBI:57287"/>
        <dbReference type="ChEBI" id="CHEBI:456215"/>
        <dbReference type="EC" id="6.2.1.16"/>
    </reaction>
</comment>
<gene>
    <name evidence="11" type="ORF">OXX778_LOCUS1333</name>
</gene>
<dbReference type="PANTHER" id="PTHR42921">
    <property type="entry name" value="ACETOACETYL-COA SYNTHETASE"/>
    <property type="match status" value="1"/>
</dbReference>
<dbReference type="Gene3D" id="3.30.300.30">
    <property type="match status" value="1"/>
</dbReference>
<evidence type="ECO:0000256" key="7">
    <source>
        <dbReference type="RuleBase" id="RU367019"/>
    </source>
</evidence>
<evidence type="ECO:0000256" key="8">
    <source>
        <dbReference type="SAM" id="MobiDB-lite"/>
    </source>
</evidence>
<dbReference type="Gene3D" id="3.40.50.12780">
    <property type="entry name" value="N-terminal domain of ligase-like"/>
    <property type="match status" value="1"/>
</dbReference>
<dbReference type="InterPro" id="IPR005914">
    <property type="entry name" value="Acac_CoA_synth"/>
</dbReference>
<reference evidence="11" key="1">
    <citation type="submission" date="2021-02" db="EMBL/GenBank/DDBJ databases">
        <authorList>
            <person name="Nowell W R."/>
        </authorList>
    </citation>
    <scope>NUCLEOTIDE SEQUENCE</scope>
    <source>
        <strain evidence="11">Ploen Becks lab</strain>
    </source>
</reference>
<protein>
    <recommendedName>
        <fullName evidence="3 7">Acetoacetyl-CoA synthetase</fullName>
        <ecNumber evidence="2 7">6.2.1.16</ecNumber>
    </recommendedName>
</protein>
<keyword evidence="6 7" id="KW-0067">ATP-binding</keyword>
<dbReference type="Pfam" id="PF00501">
    <property type="entry name" value="AMP-binding"/>
    <property type="match status" value="1"/>
</dbReference>
<dbReference type="InterPro" id="IPR032387">
    <property type="entry name" value="ACAS_N"/>
</dbReference>
<evidence type="ECO:0000256" key="1">
    <source>
        <dbReference type="ARBA" id="ARBA00006432"/>
    </source>
</evidence>
<dbReference type="GO" id="GO:0005524">
    <property type="term" value="F:ATP binding"/>
    <property type="evidence" value="ECO:0007669"/>
    <property type="project" value="UniProtKB-UniRule"/>
</dbReference>
<dbReference type="AlphaFoldDB" id="A0A813M0B6"/>
<evidence type="ECO:0000313" key="12">
    <source>
        <dbReference type="Proteomes" id="UP000663879"/>
    </source>
</evidence>
<accession>A0A813M0B6</accession>
<dbReference type="OrthoDB" id="10253869at2759"/>
<comment type="function">
    <text evidence="7">Converts acetoacetate to acetoacetyl-CoA in the cytosol.</text>
</comment>
<comment type="similarity">
    <text evidence="1 7">Belongs to the ATP-dependent AMP-binding enzyme family.</text>
</comment>
<dbReference type="InterPro" id="IPR042099">
    <property type="entry name" value="ANL_N_sf"/>
</dbReference>
<dbReference type="InterPro" id="IPR000873">
    <property type="entry name" value="AMP-dep_synth/lig_dom"/>
</dbReference>
<keyword evidence="12" id="KW-1185">Reference proteome</keyword>
<keyword evidence="5 7" id="KW-0547">Nucleotide-binding</keyword>
<keyword evidence="7" id="KW-0963">Cytoplasm</keyword>
<dbReference type="EMBL" id="CAJNOC010000083">
    <property type="protein sequence ID" value="CAF0713403.1"/>
    <property type="molecule type" value="Genomic_DNA"/>
</dbReference>
<evidence type="ECO:0000256" key="6">
    <source>
        <dbReference type="ARBA" id="ARBA00022840"/>
    </source>
</evidence>
<evidence type="ECO:0000256" key="2">
    <source>
        <dbReference type="ARBA" id="ARBA00012988"/>
    </source>
</evidence>
<dbReference type="InterPro" id="IPR045851">
    <property type="entry name" value="AMP-bd_C_sf"/>
</dbReference>
<dbReference type="GO" id="GO:0006631">
    <property type="term" value="P:fatty acid metabolic process"/>
    <property type="evidence" value="ECO:0007669"/>
    <property type="project" value="UniProtKB-UniRule"/>
</dbReference>
<evidence type="ECO:0000259" key="10">
    <source>
        <dbReference type="Pfam" id="PF16177"/>
    </source>
</evidence>
<dbReference type="GO" id="GO:0005829">
    <property type="term" value="C:cytosol"/>
    <property type="evidence" value="ECO:0007669"/>
    <property type="project" value="UniProtKB-SubCell"/>
</dbReference>
<feature type="domain" description="AMP-dependent synthetase/ligase" evidence="9">
    <location>
        <begin position="152"/>
        <end position="461"/>
    </location>
</feature>
<dbReference type="GO" id="GO:0030729">
    <property type="term" value="F:acetoacetate-CoA ligase activity"/>
    <property type="evidence" value="ECO:0007669"/>
    <property type="project" value="UniProtKB-UniRule"/>
</dbReference>
<evidence type="ECO:0000313" key="11">
    <source>
        <dbReference type="EMBL" id="CAF0713403.1"/>
    </source>
</evidence>
<dbReference type="PANTHER" id="PTHR42921:SF1">
    <property type="entry name" value="ACETOACETYL-COA SYNTHETASE"/>
    <property type="match status" value="1"/>
</dbReference>
<dbReference type="Pfam" id="PF16177">
    <property type="entry name" value="ACAS_N"/>
    <property type="match status" value="1"/>
</dbReference>
<proteinExistence type="inferred from homology"/>